<dbReference type="Pfam" id="PF16344">
    <property type="entry name" value="FecR_C"/>
    <property type="match status" value="1"/>
</dbReference>
<accession>A0ABX1RTK4</accession>
<organism evidence="4 5">
    <name type="scientific">Flavivirga algicola</name>
    <dbReference type="NCBI Taxonomy" id="2729136"/>
    <lineage>
        <taxon>Bacteria</taxon>
        <taxon>Pseudomonadati</taxon>
        <taxon>Bacteroidota</taxon>
        <taxon>Flavobacteriia</taxon>
        <taxon>Flavobacteriales</taxon>
        <taxon>Flavobacteriaceae</taxon>
        <taxon>Flavivirga</taxon>
    </lineage>
</organism>
<dbReference type="InterPro" id="IPR006860">
    <property type="entry name" value="FecR"/>
</dbReference>
<dbReference type="Gene3D" id="2.60.120.1440">
    <property type="match status" value="1"/>
</dbReference>
<keyword evidence="1" id="KW-0812">Transmembrane</keyword>
<evidence type="ECO:0000259" key="2">
    <source>
        <dbReference type="Pfam" id="PF04773"/>
    </source>
</evidence>
<sequence length="382" mass="43520">MDINKLIFKKLNNKLSVKEAIVFNNWYKHQENKELYVRLKELKASGEDISVLINLDANTAWDQVLKSYESRRINKSKSANVIRPMLRYAAVFLALVTISYGSYRYIFIGSQNKEIDPTAITLQLDDGKVIVINSNDTESITDNKGNILGLKEGSKLNYKDTGVEEKLIYNTLVIPYGKRFEIALSDGTLVHLNAGSSLKYPVKFLNGKKRKVYLEGEAFFDVSKDKEHPFIVNTSNMDVRVLGTRFNVSAFPEDKTISTVLVEGAVNLSSISGDKVLELKPNYKAEWDITNSETQIKRVDTDIYTSWINGRLVLKNLPFKNIVKKLERHYNVEIINNYEALNNQVFTASFDIETIEEVLNSFADNKPFVFNINNKTITITKT</sequence>
<dbReference type="EMBL" id="JABBHF010000002">
    <property type="protein sequence ID" value="NMH86877.1"/>
    <property type="molecule type" value="Genomic_DNA"/>
</dbReference>
<evidence type="ECO:0000256" key="1">
    <source>
        <dbReference type="SAM" id="Phobius"/>
    </source>
</evidence>
<dbReference type="Proteomes" id="UP000746690">
    <property type="component" value="Unassembled WGS sequence"/>
</dbReference>
<dbReference type="InterPro" id="IPR032508">
    <property type="entry name" value="FecR_C"/>
</dbReference>
<dbReference type="Gene3D" id="3.55.50.30">
    <property type="match status" value="1"/>
</dbReference>
<proteinExistence type="predicted"/>
<dbReference type="Pfam" id="PF04773">
    <property type="entry name" value="FecR"/>
    <property type="match status" value="1"/>
</dbReference>
<evidence type="ECO:0000313" key="5">
    <source>
        <dbReference type="Proteomes" id="UP000746690"/>
    </source>
</evidence>
<keyword evidence="1" id="KW-1133">Transmembrane helix</keyword>
<reference evidence="4 5" key="1">
    <citation type="submission" date="2020-04" db="EMBL/GenBank/DDBJ databases">
        <title>A Flavivirga sp. nov.</title>
        <authorList>
            <person name="Sun X."/>
        </authorList>
    </citation>
    <scope>NUCLEOTIDE SEQUENCE [LARGE SCALE GENOMIC DNA]</scope>
    <source>
        <strain evidence="4 5">Y03</strain>
    </source>
</reference>
<keyword evidence="1" id="KW-0472">Membrane</keyword>
<evidence type="ECO:0000259" key="3">
    <source>
        <dbReference type="Pfam" id="PF16344"/>
    </source>
</evidence>
<dbReference type="RefSeq" id="WP_169670833.1">
    <property type="nucleotide sequence ID" value="NZ_JABBHF010000002.1"/>
</dbReference>
<comment type="caution">
    <text evidence="4">The sequence shown here is derived from an EMBL/GenBank/DDBJ whole genome shotgun (WGS) entry which is preliminary data.</text>
</comment>
<feature type="domain" description="Protein FecR C-terminal" evidence="3">
    <location>
        <begin position="311"/>
        <end position="379"/>
    </location>
</feature>
<feature type="transmembrane region" description="Helical" evidence="1">
    <location>
        <begin position="85"/>
        <end position="103"/>
    </location>
</feature>
<dbReference type="PIRSF" id="PIRSF018266">
    <property type="entry name" value="FecR"/>
    <property type="match status" value="1"/>
</dbReference>
<dbReference type="PANTHER" id="PTHR30273:SF2">
    <property type="entry name" value="PROTEIN FECR"/>
    <property type="match status" value="1"/>
</dbReference>
<protein>
    <submittedName>
        <fullName evidence="4">FecR family protein</fullName>
    </submittedName>
</protein>
<feature type="domain" description="FecR protein" evidence="2">
    <location>
        <begin position="175"/>
        <end position="267"/>
    </location>
</feature>
<evidence type="ECO:0000313" key="4">
    <source>
        <dbReference type="EMBL" id="NMH86877.1"/>
    </source>
</evidence>
<keyword evidence="5" id="KW-1185">Reference proteome</keyword>
<dbReference type="PANTHER" id="PTHR30273">
    <property type="entry name" value="PERIPLASMIC SIGNAL SENSOR AND SIGMA FACTOR ACTIVATOR FECR-RELATED"/>
    <property type="match status" value="1"/>
</dbReference>
<name>A0ABX1RTK4_9FLAO</name>
<gene>
    <name evidence="4" type="ORF">HHX25_05130</name>
</gene>
<dbReference type="InterPro" id="IPR012373">
    <property type="entry name" value="Ferrdict_sens_TM"/>
</dbReference>